<evidence type="ECO:0000313" key="1">
    <source>
        <dbReference type="EMBL" id="KAI5676893.1"/>
    </source>
</evidence>
<accession>A0ACC0BWD5</accession>
<comment type="caution">
    <text evidence="1">The sequence shown here is derived from an EMBL/GenBank/DDBJ whole genome shotgun (WGS) entry which is preliminary data.</text>
</comment>
<organism evidence="1 2">
    <name type="scientific">Catharanthus roseus</name>
    <name type="common">Madagascar periwinkle</name>
    <name type="synonym">Vinca rosea</name>
    <dbReference type="NCBI Taxonomy" id="4058"/>
    <lineage>
        <taxon>Eukaryota</taxon>
        <taxon>Viridiplantae</taxon>
        <taxon>Streptophyta</taxon>
        <taxon>Embryophyta</taxon>
        <taxon>Tracheophyta</taxon>
        <taxon>Spermatophyta</taxon>
        <taxon>Magnoliopsida</taxon>
        <taxon>eudicotyledons</taxon>
        <taxon>Gunneridae</taxon>
        <taxon>Pentapetalae</taxon>
        <taxon>asterids</taxon>
        <taxon>lamiids</taxon>
        <taxon>Gentianales</taxon>
        <taxon>Apocynaceae</taxon>
        <taxon>Rauvolfioideae</taxon>
        <taxon>Vinceae</taxon>
        <taxon>Catharanthinae</taxon>
        <taxon>Catharanthus</taxon>
    </lineage>
</organism>
<keyword evidence="2" id="KW-1185">Reference proteome</keyword>
<dbReference type="Proteomes" id="UP001060085">
    <property type="component" value="Linkage Group LG02"/>
</dbReference>
<protein>
    <submittedName>
        <fullName evidence="1">Uncharacterized protein</fullName>
    </submittedName>
</protein>
<dbReference type="EMBL" id="CM044702">
    <property type="protein sequence ID" value="KAI5676893.1"/>
    <property type="molecule type" value="Genomic_DNA"/>
</dbReference>
<sequence>MAKDLGTLCNVRPVGAHKIRRPHYESFESKSATGYREGATVDSLGVLVEGWLYGGNLTLKIVNVLKEEKEIEKYHTGMGIPRPYPRPWRVGFGSRILYPGGYGFGFGSKFNYKGTGLCLEYPEGLDLKGVAGVWERLGRCLVNELWQNMFPRARGNQANLHEDPDEIDEIAVQHFCSLFSASTLCPSYVEDYSLFFMEATNEAARKIKVVLGTDWEEIRRAPRSPVASSDELVWHHEKNGFFFLQ</sequence>
<reference evidence="2" key="1">
    <citation type="journal article" date="2023" name="Nat. Plants">
        <title>Single-cell RNA sequencing provides a high-resolution roadmap for understanding the multicellular compartmentation of specialized metabolism.</title>
        <authorList>
            <person name="Sun S."/>
            <person name="Shen X."/>
            <person name="Li Y."/>
            <person name="Li Y."/>
            <person name="Wang S."/>
            <person name="Li R."/>
            <person name="Zhang H."/>
            <person name="Shen G."/>
            <person name="Guo B."/>
            <person name="Wei J."/>
            <person name="Xu J."/>
            <person name="St-Pierre B."/>
            <person name="Chen S."/>
            <person name="Sun C."/>
        </authorList>
    </citation>
    <scope>NUCLEOTIDE SEQUENCE [LARGE SCALE GENOMIC DNA]</scope>
</reference>
<proteinExistence type="predicted"/>
<gene>
    <name evidence="1" type="ORF">M9H77_07843</name>
</gene>
<name>A0ACC0BWD5_CATRO</name>
<evidence type="ECO:0000313" key="2">
    <source>
        <dbReference type="Proteomes" id="UP001060085"/>
    </source>
</evidence>